<feature type="domain" description="Pyrrolo-quinoline quinone repeat" evidence="2">
    <location>
        <begin position="112"/>
        <end position="324"/>
    </location>
</feature>
<feature type="transmembrane region" description="Helical" evidence="1">
    <location>
        <begin position="20"/>
        <end position="38"/>
    </location>
</feature>
<dbReference type="Pfam" id="PF13360">
    <property type="entry name" value="PQQ_2"/>
    <property type="match status" value="1"/>
</dbReference>
<name>A0A7V7QIH9_9FIRM</name>
<dbReference type="InterPro" id="IPR011047">
    <property type="entry name" value="Quinoprotein_ADH-like_sf"/>
</dbReference>
<keyword evidence="1" id="KW-0472">Membrane</keyword>
<reference evidence="3 4" key="1">
    <citation type="submission" date="2019-09" db="EMBL/GenBank/DDBJ databases">
        <authorList>
            <person name="Valk L.C."/>
        </authorList>
    </citation>
    <scope>NUCLEOTIDE SEQUENCE [LARGE SCALE GENOMIC DNA]</scope>
    <source>
        <strain evidence="3">GalUA</strain>
    </source>
</reference>
<dbReference type="Proteomes" id="UP000461768">
    <property type="component" value="Unassembled WGS sequence"/>
</dbReference>
<keyword evidence="1" id="KW-1133">Transmembrane helix</keyword>
<protein>
    <submittedName>
        <fullName evidence="3">PQQ-binding-like beta-propeller repeat protein</fullName>
    </submittedName>
</protein>
<evidence type="ECO:0000313" key="4">
    <source>
        <dbReference type="Proteomes" id="UP000461768"/>
    </source>
</evidence>
<reference evidence="3 4" key="2">
    <citation type="submission" date="2020-02" db="EMBL/GenBank/DDBJ databases">
        <title>Candidatus Galacturonibacter soehngenii shows hetero-acetogenic catabolism of galacturonic acid but lacks a canonical carbon monoxide dehydrogenase/acetyl-CoA synthase complex.</title>
        <authorList>
            <person name="Diender M."/>
            <person name="Stouten G.R."/>
            <person name="Petersen J.F."/>
            <person name="Nielsen P.H."/>
            <person name="Dueholm M.S."/>
            <person name="Pronk J.T."/>
            <person name="Van Loosdrecht M.C.M."/>
        </authorList>
    </citation>
    <scope>NUCLEOTIDE SEQUENCE [LARGE SCALE GENOMIC DNA]</scope>
    <source>
        <strain evidence="3">GalUA</strain>
    </source>
</reference>
<feature type="transmembrane region" description="Helical" evidence="1">
    <location>
        <begin position="45"/>
        <end position="67"/>
    </location>
</feature>
<accession>A0A7V7QIH9</accession>
<keyword evidence="1" id="KW-0812">Transmembrane</keyword>
<sequence length="338" mass="39877">MHFELFYKSFRPSGWFYHDMLLLILVIFLVFALIFFISKKAKPRTYLVFLCFYFFISSFIGIVFGGFGRKINYSTESKVYYIEEKDQLLSLVRAAIPNGTENGISTSLSHFELILIDADTGEKVWTKRLTWRHYLVGITNDYVIMNNPDKNWLYFLDIKTGKRVYSQKDLERKNKKLSDILSKSFTDYYVQQDNIYVYGNDGGYYSILADDLSITEITKEKFDTFTRFDFTQMLNEGEPYQDSDLINPITLSKADDFNYYVLSSQKRQNSKCYITFYDAAHNKINWQEKIDLSSEANLEVVIDTKDSIYLQSSGKLYCINKSAQKIDYVFHYRWNRID</sequence>
<dbReference type="Gene3D" id="2.130.10.10">
    <property type="entry name" value="YVTN repeat-like/Quinoprotein amine dehydrogenase"/>
    <property type="match status" value="1"/>
</dbReference>
<organism evidence="3 4">
    <name type="scientific">Candidatus Galacturonatibacter soehngenii</name>
    <dbReference type="NCBI Taxonomy" id="2307010"/>
    <lineage>
        <taxon>Bacteria</taxon>
        <taxon>Bacillati</taxon>
        <taxon>Bacillota</taxon>
        <taxon>Clostridia</taxon>
        <taxon>Lachnospirales</taxon>
        <taxon>Lachnospiraceae</taxon>
        <taxon>Candidatus Galacturonatibacter</taxon>
    </lineage>
</organism>
<gene>
    <name evidence="3" type="ORF">F7O84_16005</name>
</gene>
<dbReference type="SUPFAM" id="SSF50998">
    <property type="entry name" value="Quinoprotein alcohol dehydrogenase-like"/>
    <property type="match status" value="1"/>
</dbReference>
<comment type="caution">
    <text evidence="3">The sequence shown here is derived from an EMBL/GenBank/DDBJ whole genome shotgun (WGS) entry which is preliminary data.</text>
</comment>
<evidence type="ECO:0000313" key="3">
    <source>
        <dbReference type="EMBL" id="KAB1435879.1"/>
    </source>
</evidence>
<dbReference type="InterPro" id="IPR015943">
    <property type="entry name" value="WD40/YVTN_repeat-like_dom_sf"/>
</dbReference>
<dbReference type="InterPro" id="IPR002372">
    <property type="entry name" value="PQQ_rpt_dom"/>
</dbReference>
<evidence type="ECO:0000259" key="2">
    <source>
        <dbReference type="Pfam" id="PF13360"/>
    </source>
</evidence>
<dbReference type="RefSeq" id="WP_151147552.1">
    <property type="nucleotide sequence ID" value="NZ_WAGX01000007.1"/>
</dbReference>
<dbReference type="NCBIfam" id="NF041516">
    <property type="entry name" value="PA2928_fam"/>
    <property type="match status" value="1"/>
</dbReference>
<proteinExistence type="predicted"/>
<dbReference type="AlphaFoldDB" id="A0A7V7QIH9"/>
<dbReference type="OrthoDB" id="5827at2"/>
<dbReference type="EMBL" id="WAGX01000007">
    <property type="protein sequence ID" value="KAB1435879.1"/>
    <property type="molecule type" value="Genomic_DNA"/>
</dbReference>
<dbReference type="InterPro" id="IPR048161">
    <property type="entry name" value="PA2928-like"/>
</dbReference>
<evidence type="ECO:0000256" key="1">
    <source>
        <dbReference type="SAM" id="Phobius"/>
    </source>
</evidence>
<keyword evidence="4" id="KW-1185">Reference proteome</keyword>